<dbReference type="GO" id="GO:0016567">
    <property type="term" value="P:protein ubiquitination"/>
    <property type="evidence" value="ECO:0007669"/>
    <property type="project" value="TreeGrafter"/>
</dbReference>
<evidence type="ECO:0000256" key="5">
    <source>
        <dbReference type="SAM" id="MobiDB-lite"/>
    </source>
</evidence>
<dbReference type="InterPro" id="IPR017907">
    <property type="entry name" value="Znf_RING_CS"/>
</dbReference>
<proteinExistence type="predicted"/>
<reference evidence="7" key="1">
    <citation type="submission" date="2025-08" db="UniProtKB">
        <authorList>
            <consortium name="Ensembl"/>
        </authorList>
    </citation>
    <scope>IDENTIFICATION</scope>
</reference>
<dbReference type="Ensembl" id="ENSPKIT00000041902.1">
    <property type="protein sequence ID" value="ENSPKIP00000017391.1"/>
    <property type="gene ID" value="ENSPKIG00000003327.1"/>
</dbReference>
<protein>
    <recommendedName>
        <fullName evidence="6">RING-type domain-containing protein</fullName>
    </recommendedName>
</protein>
<dbReference type="Gene3D" id="3.30.40.10">
    <property type="entry name" value="Zinc/RING finger domain, C3HC4 (zinc finger)"/>
    <property type="match status" value="1"/>
</dbReference>
<dbReference type="PROSITE" id="PS00518">
    <property type="entry name" value="ZF_RING_1"/>
    <property type="match status" value="1"/>
</dbReference>
<evidence type="ECO:0000256" key="2">
    <source>
        <dbReference type="ARBA" id="ARBA00022771"/>
    </source>
</evidence>
<evidence type="ECO:0000256" key="3">
    <source>
        <dbReference type="ARBA" id="ARBA00022833"/>
    </source>
</evidence>
<dbReference type="GeneTree" id="ENSGT00940000177111"/>
<evidence type="ECO:0000313" key="8">
    <source>
        <dbReference type="Proteomes" id="UP000261540"/>
    </source>
</evidence>
<accession>A0A3B3RI81</accession>
<evidence type="ECO:0000259" key="6">
    <source>
        <dbReference type="PROSITE" id="PS50089"/>
    </source>
</evidence>
<dbReference type="PROSITE" id="PS50089">
    <property type="entry name" value="ZF_RING_2"/>
    <property type="match status" value="1"/>
</dbReference>
<dbReference type="GO" id="GO:0061630">
    <property type="term" value="F:ubiquitin protein ligase activity"/>
    <property type="evidence" value="ECO:0007669"/>
    <property type="project" value="TreeGrafter"/>
</dbReference>
<dbReference type="InterPro" id="IPR051435">
    <property type="entry name" value="RING_finger_E3_ubiq-ligases"/>
</dbReference>
<dbReference type="SUPFAM" id="SSF57850">
    <property type="entry name" value="RING/U-box"/>
    <property type="match status" value="1"/>
</dbReference>
<feature type="region of interest" description="Disordered" evidence="5">
    <location>
        <begin position="88"/>
        <end position="107"/>
    </location>
</feature>
<feature type="domain" description="RING-type" evidence="6">
    <location>
        <begin position="10"/>
        <end position="58"/>
    </location>
</feature>
<evidence type="ECO:0000256" key="4">
    <source>
        <dbReference type="PROSITE-ProRule" id="PRU00175"/>
    </source>
</evidence>
<dbReference type="PANTHER" id="PTHR22791:SF31">
    <property type="entry name" value="IM:7152348"/>
    <property type="match status" value="1"/>
</dbReference>
<keyword evidence="2 4" id="KW-0863">Zinc-finger</keyword>
<keyword evidence="1" id="KW-0479">Metal-binding</keyword>
<dbReference type="SMART" id="SM00184">
    <property type="entry name" value="RING"/>
    <property type="match status" value="1"/>
</dbReference>
<dbReference type="Proteomes" id="UP000261540">
    <property type="component" value="Unplaced"/>
</dbReference>
<feature type="compositionally biased region" description="Low complexity" evidence="5">
    <location>
        <begin position="97"/>
        <end position="107"/>
    </location>
</feature>
<keyword evidence="3" id="KW-0862">Zinc</keyword>
<dbReference type="GO" id="GO:0008270">
    <property type="term" value="F:zinc ion binding"/>
    <property type="evidence" value="ECO:0007669"/>
    <property type="project" value="UniProtKB-KW"/>
</dbReference>
<evidence type="ECO:0000313" key="7">
    <source>
        <dbReference type="Ensembl" id="ENSPKIP00000017391.1"/>
    </source>
</evidence>
<dbReference type="AlphaFoldDB" id="A0A3B3RI81"/>
<dbReference type="PANTHER" id="PTHR22791">
    <property type="entry name" value="RING-TYPE DOMAIN-CONTAINING PROTEIN"/>
    <property type="match status" value="1"/>
</dbReference>
<dbReference type="InterPro" id="IPR001841">
    <property type="entry name" value="Znf_RING"/>
</dbReference>
<name>A0A3B3RI81_9TELE</name>
<dbReference type="InterPro" id="IPR013083">
    <property type="entry name" value="Znf_RING/FYVE/PHD"/>
</dbReference>
<reference evidence="7" key="2">
    <citation type="submission" date="2025-09" db="UniProtKB">
        <authorList>
            <consortium name="Ensembl"/>
        </authorList>
    </citation>
    <scope>IDENTIFICATION</scope>
</reference>
<keyword evidence="8" id="KW-1185">Reference proteome</keyword>
<evidence type="ECO:0000256" key="1">
    <source>
        <dbReference type="ARBA" id="ARBA00022723"/>
    </source>
</evidence>
<sequence length="139" mass="15905">MPGSEYDSECPVCLQHYTRQKRVPRRLHCKHTFCTPCLECLASHDSCNLCTVRCPLCRWTTCVGLPGQGPQDSLWVNSELWDCIPSTDEEEDEITVEDIPTRSTTSTPQPQRFIWHNFHSLRHGSCLSALMSVSTDRKH</sequence>
<organism evidence="7 8">
    <name type="scientific">Paramormyrops kingsleyae</name>
    <dbReference type="NCBI Taxonomy" id="1676925"/>
    <lineage>
        <taxon>Eukaryota</taxon>
        <taxon>Metazoa</taxon>
        <taxon>Chordata</taxon>
        <taxon>Craniata</taxon>
        <taxon>Vertebrata</taxon>
        <taxon>Euteleostomi</taxon>
        <taxon>Actinopterygii</taxon>
        <taxon>Neopterygii</taxon>
        <taxon>Teleostei</taxon>
        <taxon>Osteoglossocephala</taxon>
        <taxon>Osteoglossomorpha</taxon>
        <taxon>Osteoglossiformes</taxon>
        <taxon>Mormyridae</taxon>
        <taxon>Paramormyrops</taxon>
    </lineage>
</organism>